<reference evidence="16" key="1">
    <citation type="submission" date="2020-06" db="EMBL/GenBank/DDBJ databases">
        <title>WGS assembly of Ceratodon purpureus strain R40.</title>
        <authorList>
            <person name="Carey S.B."/>
            <person name="Jenkins J."/>
            <person name="Shu S."/>
            <person name="Lovell J.T."/>
            <person name="Sreedasyam A."/>
            <person name="Maumus F."/>
            <person name="Tiley G.P."/>
            <person name="Fernandez-Pozo N."/>
            <person name="Barry K."/>
            <person name="Chen C."/>
            <person name="Wang M."/>
            <person name="Lipzen A."/>
            <person name="Daum C."/>
            <person name="Saski C.A."/>
            <person name="Payton A.C."/>
            <person name="Mcbreen J.C."/>
            <person name="Conrad R.E."/>
            <person name="Kollar L.M."/>
            <person name="Olsson S."/>
            <person name="Huttunen S."/>
            <person name="Landis J.B."/>
            <person name="Wickett N.J."/>
            <person name="Johnson M.G."/>
            <person name="Rensing S.A."/>
            <person name="Grimwood J."/>
            <person name="Schmutz J."/>
            <person name="Mcdaniel S.F."/>
        </authorList>
    </citation>
    <scope>NUCLEOTIDE SEQUENCE</scope>
    <source>
        <strain evidence="16">R40</strain>
    </source>
</reference>
<evidence type="ECO:0000313" key="17">
    <source>
        <dbReference type="Proteomes" id="UP000822688"/>
    </source>
</evidence>
<keyword evidence="8 13" id="KW-0472">Membrane</keyword>
<dbReference type="CDD" id="cd14066">
    <property type="entry name" value="STKc_IRAK"/>
    <property type="match status" value="1"/>
</dbReference>
<protein>
    <recommendedName>
        <fullName evidence="2">non-specific serine/threonine protein kinase</fullName>
        <ecNumber evidence="2">2.7.11.1</ecNumber>
    </recommendedName>
</protein>
<dbReference type="Pfam" id="PF13855">
    <property type="entry name" value="LRR_8"/>
    <property type="match status" value="1"/>
</dbReference>
<dbReference type="SUPFAM" id="SSF56112">
    <property type="entry name" value="Protein kinase-like (PK-like)"/>
    <property type="match status" value="1"/>
</dbReference>
<dbReference type="SUPFAM" id="SSF52058">
    <property type="entry name" value="L domain-like"/>
    <property type="match status" value="1"/>
</dbReference>
<comment type="catalytic activity">
    <reaction evidence="11">
        <text>L-seryl-[protein] + ATP = O-phospho-L-seryl-[protein] + ADP + H(+)</text>
        <dbReference type="Rhea" id="RHEA:17989"/>
        <dbReference type="Rhea" id="RHEA-COMP:9863"/>
        <dbReference type="Rhea" id="RHEA-COMP:11604"/>
        <dbReference type="ChEBI" id="CHEBI:15378"/>
        <dbReference type="ChEBI" id="CHEBI:29999"/>
        <dbReference type="ChEBI" id="CHEBI:30616"/>
        <dbReference type="ChEBI" id="CHEBI:83421"/>
        <dbReference type="ChEBI" id="CHEBI:456216"/>
        <dbReference type="EC" id="2.7.11.1"/>
    </reaction>
</comment>
<dbReference type="AlphaFoldDB" id="A0A8T0J7S3"/>
<proteinExistence type="predicted"/>
<dbReference type="InterPro" id="IPR001611">
    <property type="entry name" value="Leu-rich_rpt"/>
</dbReference>
<feature type="transmembrane region" description="Helical" evidence="13">
    <location>
        <begin position="534"/>
        <end position="554"/>
    </location>
</feature>
<dbReference type="GO" id="GO:0004672">
    <property type="term" value="F:protein kinase activity"/>
    <property type="evidence" value="ECO:0007669"/>
    <property type="project" value="InterPro"/>
</dbReference>
<dbReference type="GO" id="GO:0005524">
    <property type="term" value="F:ATP binding"/>
    <property type="evidence" value="ECO:0007669"/>
    <property type="project" value="InterPro"/>
</dbReference>
<dbReference type="Gene3D" id="2.60.120.430">
    <property type="entry name" value="Galactose-binding lectin"/>
    <property type="match status" value="1"/>
</dbReference>
<comment type="subcellular location">
    <subcellularLocation>
        <location evidence="1">Membrane</location>
        <topology evidence="1">Single-pass membrane protein</topology>
    </subcellularLocation>
</comment>
<dbReference type="PANTHER" id="PTHR45631">
    <property type="entry name" value="OS07G0107800 PROTEIN-RELATED"/>
    <property type="match status" value="1"/>
</dbReference>
<dbReference type="FunFam" id="3.30.200.20:FF:000394">
    <property type="entry name" value="Leucine-rich repeat receptor-like protein kinase"/>
    <property type="match status" value="1"/>
</dbReference>
<keyword evidence="3" id="KW-0433">Leucine-rich repeat</keyword>
<feature type="compositionally biased region" description="Polar residues" evidence="12">
    <location>
        <begin position="907"/>
        <end position="917"/>
    </location>
</feature>
<dbReference type="PROSITE" id="PS50011">
    <property type="entry name" value="PROTEIN_KINASE_DOM"/>
    <property type="match status" value="1"/>
</dbReference>
<evidence type="ECO:0000256" key="13">
    <source>
        <dbReference type="SAM" id="Phobius"/>
    </source>
</evidence>
<dbReference type="GO" id="GO:0016020">
    <property type="term" value="C:membrane"/>
    <property type="evidence" value="ECO:0007669"/>
    <property type="project" value="UniProtKB-SubCell"/>
</dbReference>
<comment type="caution">
    <text evidence="16">The sequence shown here is derived from an EMBL/GenBank/DDBJ whole genome shotgun (WGS) entry which is preliminary data.</text>
</comment>
<keyword evidence="9" id="KW-0325">Glycoprotein</keyword>
<evidence type="ECO:0000313" key="16">
    <source>
        <dbReference type="EMBL" id="KAG0591575.1"/>
    </source>
</evidence>
<feature type="chain" id="PRO_5035781145" description="non-specific serine/threonine protein kinase" evidence="14">
    <location>
        <begin position="33"/>
        <end position="925"/>
    </location>
</feature>
<dbReference type="Gene3D" id="1.10.510.10">
    <property type="entry name" value="Transferase(Phosphotransferase) domain 1"/>
    <property type="match status" value="1"/>
</dbReference>
<dbReference type="InterPro" id="IPR032675">
    <property type="entry name" value="LRR_dom_sf"/>
</dbReference>
<dbReference type="InterPro" id="IPR000719">
    <property type="entry name" value="Prot_kinase_dom"/>
</dbReference>
<evidence type="ECO:0000256" key="6">
    <source>
        <dbReference type="ARBA" id="ARBA00022737"/>
    </source>
</evidence>
<feature type="region of interest" description="Disordered" evidence="12">
    <location>
        <begin position="876"/>
        <end position="925"/>
    </location>
</feature>
<evidence type="ECO:0000256" key="1">
    <source>
        <dbReference type="ARBA" id="ARBA00004167"/>
    </source>
</evidence>
<evidence type="ECO:0000256" key="10">
    <source>
        <dbReference type="ARBA" id="ARBA00047899"/>
    </source>
</evidence>
<dbReference type="Pfam" id="PF07714">
    <property type="entry name" value="PK_Tyr_Ser-Thr"/>
    <property type="match status" value="1"/>
</dbReference>
<evidence type="ECO:0000256" key="7">
    <source>
        <dbReference type="ARBA" id="ARBA00022989"/>
    </source>
</evidence>
<dbReference type="PROSITE" id="PS51450">
    <property type="entry name" value="LRR"/>
    <property type="match status" value="1"/>
</dbReference>
<evidence type="ECO:0000256" key="2">
    <source>
        <dbReference type="ARBA" id="ARBA00012513"/>
    </source>
</evidence>
<evidence type="ECO:0000256" key="8">
    <source>
        <dbReference type="ARBA" id="ARBA00023136"/>
    </source>
</evidence>
<dbReference type="InterPro" id="IPR011009">
    <property type="entry name" value="Kinase-like_dom_sf"/>
</dbReference>
<dbReference type="Proteomes" id="UP000822688">
    <property type="component" value="Chromosome 1"/>
</dbReference>
<evidence type="ECO:0000256" key="9">
    <source>
        <dbReference type="ARBA" id="ARBA00023180"/>
    </source>
</evidence>
<organism evidence="16 17">
    <name type="scientific">Ceratodon purpureus</name>
    <name type="common">Fire moss</name>
    <name type="synonym">Dicranum purpureum</name>
    <dbReference type="NCBI Taxonomy" id="3225"/>
    <lineage>
        <taxon>Eukaryota</taxon>
        <taxon>Viridiplantae</taxon>
        <taxon>Streptophyta</taxon>
        <taxon>Embryophyta</taxon>
        <taxon>Bryophyta</taxon>
        <taxon>Bryophytina</taxon>
        <taxon>Bryopsida</taxon>
        <taxon>Dicranidae</taxon>
        <taxon>Pseudoditrichales</taxon>
        <taxon>Ditrichaceae</taxon>
        <taxon>Ceratodon</taxon>
    </lineage>
</organism>
<dbReference type="EC" id="2.7.11.1" evidence="2"/>
<dbReference type="PROSITE" id="PS00108">
    <property type="entry name" value="PROTEIN_KINASE_ST"/>
    <property type="match status" value="1"/>
</dbReference>
<keyword evidence="6" id="KW-0677">Repeat</keyword>
<gene>
    <name evidence="16" type="ORF">KC19_1G184900</name>
</gene>
<dbReference type="PANTHER" id="PTHR45631:SF68">
    <property type="entry name" value="REPEAT FAMILY PROTEIN, PUTATIVE, EXPRESSED-RELATED"/>
    <property type="match status" value="1"/>
</dbReference>
<dbReference type="InterPro" id="IPR024788">
    <property type="entry name" value="Malectin-like_Carb-bd_dom"/>
</dbReference>
<dbReference type="Gene3D" id="3.30.200.20">
    <property type="entry name" value="Phosphorylase Kinase, domain 1"/>
    <property type="match status" value="1"/>
</dbReference>
<name>A0A8T0J7S3_CERPU</name>
<dbReference type="FunFam" id="3.80.10.10:FF:000041">
    <property type="entry name" value="LRR receptor-like serine/threonine-protein kinase ERECTA"/>
    <property type="match status" value="1"/>
</dbReference>
<evidence type="ECO:0000256" key="11">
    <source>
        <dbReference type="ARBA" id="ARBA00048679"/>
    </source>
</evidence>
<keyword evidence="7 13" id="KW-1133">Transmembrane helix</keyword>
<dbReference type="Gene3D" id="3.80.10.10">
    <property type="entry name" value="Ribonuclease Inhibitor"/>
    <property type="match status" value="1"/>
</dbReference>
<evidence type="ECO:0000256" key="14">
    <source>
        <dbReference type="SAM" id="SignalP"/>
    </source>
</evidence>
<keyword evidence="4 13" id="KW-0812">Transmembrane</keyword>
<evidence type="ECO:0000259" key="15">
    <source>
        <dbReference type="PROSITE" id="PS50011"/>
    </source>
</evidence>
<accession>A0A8T0J7S3</accession>
<keyword evidence="17" id="KW-1185">Reference proteome</keyword>
<dbReference type="Pfam" id="PF12819">
    <property type="entry name" value="Malectin_like"/>
    <property type="match status" value="1"/>
</dbReference>
<evidence type="ECO:0000256" key="4">
    <source>
        <dbReference type="ARBA" id="ARBA00022692"/>
    </source>
</evidence>
<keyword evidence="5 14" id="KW-0732">Signal</keyword>
<comment type="catalytic activity">
    <reaction evidence="10">
        <text>L-threonyl-[protein] + ATP = O-phospho-L-threonyl-[protein] + ADP + H(+)</text>
        <dbReference type="Rhea" id="RHEA:46608"/>
        <dbReference type="Rhea" id="RHEA-COMP:11060"/>
        <dbReference type="Rhea" id="RHEA-COMP:11605"/>
        <dbReference type="ChEBI" id="CHEBI:15378"/>
        <dbReference type="ChEBI" id="CHEBI:30013"/>
        <dbReference type="ChEBI" id="CHEBI:30616"/>
        <dbReference type="ChEBI" id="CHEBI:61977"/>
        <dbReference type="ChEBI" id="CHEBI:456216"/>
        <dbReference type="EC" id="2.7.11.1"/>
    </reaction>
</comment>
<feature type="domain" description="Protein kinase" evidence="15">
    <location>
        <begin position="595"/>
        <end position="873"/>
    </location>
</feature>
<dbReference type="EMBL" id="CM026421">
    <property type="protein sequence ID" value="KAG0591575.1"/>
    <property type="molecule type" value="Genomic_DNA"/>
</dbReference>
<dbReference type="InterPro" id="IPR008271">
    <property type="entry name" value="Ser/Thr_kinase_AS"/>
</dbReference>
<evidence type="ECO:0000256" key="3">
    <source>
        <dbReference type="ARBA" id="ARBA00022614"/>
    </source>
</evidence>
<evidence type="ECO:0000256" key="12">
    <source>
        <dbReference type="SAM" id="MobiDB-lite"/>
    </source>
</evidence>
<sequence length="925" mass="102568">MAGELSAMRAPKRSLVYVAAVWLSTLVWQLNAQPGFINIDCGANAPNHDTALNMTWTTDAGYISTGVNDVNEAGAGNGFIYNPVHTLNTIRKFSGPRNKSCYTLPVTKNVTYLIRMSFISQNPPPKFDIVVEAMRIRSVDSFNGDYVEVVLKATRDDMYVCLLRTASADVPYISSLELRPLESGMYALVEKGYYLSHIDRTNFGADKLTIVRYPDDPFDRIWIGENVPGTPVNTTQQIAVGSASNKPPMAVMRTAKLLKGSQYNPWIPNVNYYVVLYFAEIDESMNATSRRFDISLDSKPWVVDFSILLASGGSGLYTTLQVEKIYAAIAQVGNFTFNPCVDSSGLPMLNAYEAYQVFEDVQQRTFLPDAMAIEDIKQRYNLTDWSGDPCSPYPYDWLTCTLDTSGPRISTLNLANMNLTGPIATSIGNLTAVSSIWLSNNLLSGPIPDFSQLKSLTHLSLQHNSLTGAIPQSLVDLPSLQELYLQDNHLGGSLPNLGNKPLIMNVSGNPLLCQGHNACGVISNGHSGNWKSHVLSIMVGILGFLLILMAFYGLHRWRRSKCKHYVESGKRIDKQHSFQNQTQDFNLRELRTASKNFSKKIGEGGFGPVYYGKLADGQEVAIKVSNGISKQGQSEFFTEVDLLSRIHHKNLVNLLGYCQDKEKQMLIYEYFPNGSLRDHLYGPAATTPLSWNTRVHIALDAAHGLEYLHMACRPNIIHRDVKSSNILLTERMEAKVSDFGLSKFALQADGVSHISTLVKGTAGYLDPEYYISQKLTVKSDVYSFGVVLLELICGRPPISMSMSNPSQKLSITEVVRPHLQAGNLQEIVDPDLQSDFSLDSMWKVIEVAMASVEPKEGHRPNMQEVVQELREAASMEEQRCAKLGSRQVKEGRHSSAGSELTARGENFTDTSQESMGSRYSMPSPR</sequence>
<feature type="signal peptide" evidence="14">
    <location>
        <begin position="1"/>
        <end position="32"/>
    </location>
</feature>
<dbReference type="FunFam" id="1.10.510.10:FF:001703">
    <property type="entry name" value="Predicted protein"/>
    <property type="match status" value="1"/>
</dbReference>
<evidence type="ECO:0000256" key="5">
    <source>
        <dbReference type="ARBA" id="ARBA00022729"/>
    </source>
</evidence>
<dbReference type="SMART" id="SM00220">
    <property type="entry name" value="S_TKc"/>
    <property type="match status" value="1"/>
</dbReference>
<dbReference type="InterPro" id="IPR001245">
    <property type="entry name" value="Ser-Thr/Tyr_kinase_cat_dom"/>
</dbReference>